<feature type="compositionally biased region" description="Acidic residues" evidence="2">
    <location>
        <begin position="356"/>
        <end position="367"/>
    </location>
</feature>
<dbReference type="SUPFAM" id="SSF81606">
    <property type="entry name" value="PP2C-like"/>
    <property type="match status" value="1"/>
</dbReference>
<evidence type="ECO:0000256" key="1">
    <source>
        <dbReference type="SAM" id="Coils"/>
    </source>
</evidence>
<comment type="caution">
    <text evidence="4">The sequence shown here is derived from an EMBL/GenBank/DDBJ whole genome shotgun (WGS) entry which is preliminary data.</text>
</comment>
<dbReference type="InterPro" id="IPR001932">
    <property type="entry name" value="PPM-type_phosphatase-like_dom"/>
</dbReference>
<accession>A0ABP7DNH2</accession>
<dbReference type="InterPro" id="IPR036457">
    <property type="entry name" value="PPM-type-like_dom_sf"/>
</dbReference>
<evidence type="ECO:0000313" key="5">
    <source>
        <dbReference type="Proteomes" id="UP001500051"/>
    </source>
</evidence>
<protein>
    <recommendedName>
        <fullName evidence="3">PPM-type phosphatase domain-containing protein</fullName>
    </recommendedName>
</protein>
<evidence type="ECO:0000259" key="3">
    <source>
        <dbReference type="PROSITE" id="PS51746"/>
    </source>
</evidence>
<gene>
    <name evidence="4" type="ORF">GCM10022204_27130</name>
</gene>
<keyword evidence="1" id="KW-0175">Coiled coil</keyword>
<feature type="compositionally biased region" description="Basic and acidic residues" evidence="2">
    <location>
        <begin position="405"/>
        <end position="417"/>
    </location>
</feature>
<dbReference type="RefSeq" id="WP_344812924.1">
    <property type="nucleotide sequence ID" value="NZ_BAAAYX010000012.1"/>
</dbReference>
<feature type="region of interest" description="Disordered" evidence="2">
    <location>
        <begin position="356"/>
        <end position="417"/>
    </location>
</feature>
<evidence type="ECO:0000313" key="4">
    <source>
        <dbReference type="EMBL" id="GAA3707760.1"/>
    </source>
</evidence>
<dbReference type="PROSITE" id="PS51746">
    <property type="entry name" value="PPM_2"/>
    <property type="match status" value="1"/>
</dbReference>
<feature type="domain" description="PPM-type phosphatase" evidence="3">
    <location>
        <begin position="20"/>
        <end position="283"/>
    </location>
</feature>
<keyword evidence="5" id="KW-1185">Reference proteome</keyword>
<dbReference type="Pfam" id="PF13672">
    <property type="entry name" value="PP2C_2"/>
    <property type="match status" value="1"/>
</dbReference>
<evidence type="ECO:0000256" key="2">
    <source>
        <dbReference type="SAM" id="MobiDB-lite"/>
    </source>
</evidence>
<dbReference type="Proteomes" id="UP001500051">
    <property type="component" value="Unassembled WGS sequence"/>
</dbReference>
<organism evidence="4 5">
    <name type="scientific">Microlunatus aurantiacus</name>
    <dbReference type="NCBI Taxonomy" id="446786"/>
    <lineage>
        <taxon>Bacteria</taxon>
        <taxon>Bacillati</taxon>
        <taxon>Actinomycetota</taxon>
        <taxon>Actinomycetes</taxon>
        <taxon>Propionibacteriales</taxon>
        <taxon>Propionibacteriaceae</taxon>
        <taxon>Microlunatus</taxon>
    </lineage>
</organism>
<dbReference type="EMBL" id="BAAAYX010000012">
    <property type="protein sequence ID" value="GAA3707760.1"/>
    <property type="molecule type" value="Genomic_DNA"/>
</dbReference>
<feature type="coiled-coil region" evidence="1">
    <location>
        <begin position="309"/>
        <end position="336"/>
    </location>
</feature>
<dbReference type="Gene3D" id="3.60.40.10">
    <property type="entry name" value="PPM-type phosphatase domain"/>
    <property type="match status" value="1"/>
</dbReference>
<name>A0ABP7DNH2_9ACTN</name>
<reference evidence="5" key="1">
    <citation type="journal article" date="2019" name="Int. J. Syst. Evol. Microbiol.">
        <title>The Global Catalogue of Microorganisms (GCM) 10K type strain sequencing project: providing services to taxonomists for standard genome sequencing and annotation.</title>
        <authorList>
            <consortium name="The Broad Institute Genomics Platform"/>
            <consortium name="The Broad Institute Genome Sequencing Center for Infectious Disease"/>
            <person name="Wu L."/>
            <person name="Ma J."/>
        </authorList>
    </citation>
    <scope>NUCLEOTIDE SEQUENCE [LARGE SCALE GENOMIC DNA]</scope>
    <source>
        <strain evidence="5">JCM 16548</strain>
    </source>
</reference>
<sequence length="417" mass="45266">MSETSFGSRSGAETSAPGPTVSFGFNLAKIDDHGEDSDPILRDGPDLGLLAVFDGMGGAGGTVYDTEDGPRSGAYLASRIARDVVEQRMLQILVPDWNLKGEAAATDLRRSVQEALQERLTALKPPKSGLRSRLLRALPTTMAAIALQRSHRRSSEWLCHVFWSGDSRAYVFEPDGARQLMTDDLRDPSDALTNLRRDSVVSNAMSADTEFHVSYRQVKLEAPFLLVCATDGCFGYLPTPMHFEHLVLSPLTSARTVTGWSDAIQHGISAVTGDDAAMAVVAVGADLAALRSLYAPRVAQLEDQFTGPLDDLSRSLQLAEDELQLLRQRQLDETQQLWEVYRPGYEQYLHADTEIPEPVDLDGDAPDVADTRISGPDHPADAAPPPVDSTPPAETSPDGSATDVTMHDETTPDEVTR</sequence>
<proteinExistence type="predicted"/>